<dbReference type="InterPro" id="IPR006311">
    <property type="entry name" value="TAT_signal"/>
</dbReference>
<dbReference type="EMBL" id="JBHTMM010000039">
    <property type="protein sequence ID" value="MFD1309534.1"/>
    <property type="molecule type" value="Genomic_DNA"/>
</dbReference>
<dbReference type="InterPro" id="IPR008972">
    <property type="entry name" value="Cupredoxin"/>
</dbReference>
<accession>A0ABW3XKJ4</accession>
<sequence length="361" mass="38469">MTELPGLLRGLDRRRFLLTAAALSGAGALGTLAGCKSPGSESGAGASGATGGEFGGRTLTSAAALPERFSTPLPIPPVKRPARSTAGTDYYDITAREARVEILPGLRTAVMGYDGIFPGPTIAARRGRRTVLRYRNQLDVPTVVHLHGGHTPPESDGFPTDLVLPATGGARFAAQAVGGTASTGTRDYTYPLDQRAATLWYHDHRMGFTGPQVWRGLAGFLLVTDDEEAALPLPRAERDIPLMITDRAFDEDGSLRYPAMDPHLFTMAGVDGDHMAGAAGDVILVNGAPWPELEVDAVRHRFRLLNASNARRYELALEPAPRGGSFTQIGSDQGLLAAPLRHTTLPIAPAERFDVVIDFSR</sequence>
<dbReference type="Pfam" id="PF07732">
    <property type="entry name" value="Cu-oxidase_3"/>
    <property type="match status" value="1"/>
</dbReference>
<feature type="compositionally biased region" description="Gly residues" evidence="2">
    <location>
        <begin position="45"/>
        <end position="55"/>
    </location>
</feature>
<gene>
    <name evidence="4" type="ORF">ACFQ5X_27220</name>
</gene>
<feature type="domain" description="Plastocyanin-like" evidence="3">
    <location>
        <begin position="97"/>
        <end position="227"/>
    </location>
</feature>
<dbReference type="Proteomes" id="UP001597058">
    <property type="component" value="Unassembled WGS sequence"/>
</dbReference>
<organism evidence="4 5">
    <name type="scientific">Streptomyces kaempferi</name>
    <dbReference type="NCBI Taxonomy" id="333725"/>
    <lineage>
        <taxon>Bacteria</taxon>
        <taxon>Bacillati</taxon>
        <taxon>Actinomycetota</taxon>
        <taxon>Actinomycetes</taxon>
        <taxon>Kitasatosporales</taxon>
        <taxon>Streptomycetaceae</taxon>
        <taxon>Streptomyces</taxon>
    </lineage>
</organism>
<dbReference type="PANTHER" id="PTHR48267">
    <property type="entry name" value="CUPREDOXIN SUPERFAMILY PROTEIN"/>
    <property type="match status" value="1"/>
</dbReference>
<dbReference type="SUPFAM" id="SSF49503">
    <property type="entry name" value="Cupredoxins"/>
    <property type="match status" value="2"/>
</dbReference>
<keyword evidence="5" id="KW-1185">Reference proteome</keyword>
<evidence type="ECO:0000313" key="4">
    <source>
        <dbReference type="EMBL" id="MFD1309534.1"/>
    </source>
</evidence>
<comment type="caution">
    <text evidence="4">The sequence shown here is derived from an EMBL/GenBank/DDBJ whole genome shotgun (WGS) entry which is preliminary data.</text>
</comment>
<dbReference type="RefSeq" id="WP_381241911.1">
    <property type="nucleotide sequence ID" value="NZ_JBHSKH010000103.1"/>
</dbReference>
<name>A0ABW3XKJ4_9ACTN</name>
<feature type="region of interest" description="Disordered" evidence="2">
    <location>
        <begin position="36"/>
        <end position="57"/>
    </location>
</feature>
<evidence type="ECO:0000256" key="1">
    <source>
        <dbReference type="ARBA" id="ARBA00010609"/>
    </source>
</evidence>
<dbReference type="InterPro" id="IPR011707">
    <property type="entry name" value="Cu-oxidase-like_N"/>
</dbReference>
<dbReference type="Gene3D" id="2.60.40.420">
    <property type="entry name" value="Cupredoxins - blue copper proteins"/>
    <property type="match status" value="3"/>
</dbReference>
<evidence type="ECO:0000259" key="3">
    <source>
        <dbReference type="Pfam" id="PF07732"/>
    </source>
</evidence>
<proteinExistence type="inferred from homology"/>
<evidence type="ECO:0000256" key="2">
    <source>
        <dbReference type="SAM" id="MobiDB-lite"/>
    </source>
</evidence>
<dbReference type="PANTHER" id="PTHR48267:SF1">
    <property type="entry name" value="BILIRUBIN OXIDASE"/>
    <property type="match status" value="1"/>
</dbReference>
<dbReference type="PROSITE" id="PS51318">
    <property type="entry name" value="TAT"/>
    <property type="match status" value="1"/>
</dbReference>
<reference evidence="5" key="1">
    <citation type="journal article" date="2019" name="Int. J. Syst. Evol. Microbiol.">
        <title>The Global Catalogue of Microorganisms (GCM) 10K type strain sequencing project: providing services to taxonomists for standard genome sequencing and annotation.</title>
        <authorList>
            <consortium name="The Broad Institute Genomics Platform"/>
            <consortium name="The Broad Institute Genome Sequencing Center for Infectious Disease"/>
            <person name="Wu L."/>
            <person name="Ma J."/>
        </authorList>
    </citation>
    <scope>NUCLEOTIDE SEQUENCE [LARGE SCALE GENOMIC DNA]</scope>
    <source>
        <strain evidence="5">CGMCC 4.7020</strain>
    </source>
</reference>
<comment type="similarity">
    <text evidence="1">Belongs to the multicopper oxidase family.</text>
</comment>
<protein>
    <submittedName>
        <fullName evidence="4">Multicopper oxidase family protein</fullName>
    </submittedName>
</protein>
<evidence type="ECO:0000313" key="5">
    <source>
        <dbReference type="Proteomes" id="UP001597058"/>
    </source>
</evidence>
<dbReference type="InterPro" id="IPR045087">
    <property type="entry name" value="Cu-oxidase_fam"/>
</dbReference>